<dbReference type="CDD" id="cd23743">
    <property type="entry name" value="RESC18"/>
    <property type="match status" value="1"/>
</dbReference>
<name>G0TRC2_TRYVY</name>
<accession>G0TRC2</accession>
<sequence>MWAFLTPMLTCKRRLFSATTARLASPSETMLRTTFWSTCAEVGVGFQDGLPEDLLASAVSGAGRITIEDARALLRTSRLFSIDAGHVRMIATELYERNQIEAMLLKVAAKLPVMGVSGSQLQGILEDEAPHFQPSAVGALSLRDAIQCFPKIFTVDVDSTGRWTVRCTTKVNESAPTRVGDPSNIVSFCRRRMLMGRQEEYVPLRVAMKEENITDRDLLRKLISNKEISKLLQIKFEVSVRPKRPERNAICFIDADEIGVDAVEAMWKGMCLSSQSTRFVARRPTSRGHSSNDIITPDNMPAYSVLELKARELAMGSSVILQDIVYMCSLKQFSLYAEHIAALNTFPDADVYVCCPSKLKLVAGRQFAAI</sequence>
<evidence type="ECO:0000313" key="1">
    <source>
        <dbReference type="EMBL" id="CCC46486.1"/>
    </source>
</evidence>
<dbReference type="EMBL" id="HE573017">
    <property type="protein sequence ID" value="CCC46486.1"/>
    <property type="molecule type" value="Genomic_DNA"/>
</dbReference>
<organism evidence="1">
    <name type="scientific">Trypanosoma vivax (strain Y486)</name>
    <dbReference type="NCBI Taxonomy" id="1055687"/>
    <lineage>
        <taxon>Eukaryota</taxon>
        <taxon>Discoba</taxon>
        <taxon>Euglenozoa</taxon>
        <taxon>Kinetoplastea</taxon>
        <taxon>Metakinetoplastina</taxon>
        <taxon>Trypanosomatida</taxon>
        <taxon>Trypanosomatidae</taxon>
        <taxon>Trypanosoma</taxon>
        <taxon>Duttonella</taxon>
    </lineage>
</organism>
<dbReference type="AlphaFoldDB" id="G0TRC2"/>
<gene>
    <name evidence="1" type="ORF">TVY486_0101340</name>
</gene>
<protein>
    <submittedName>
        <fullName evidence="1">Uncharacterized protein</fullName>
    </submittedName>
</protein>
<dbReference type="VEuPathDB" id="TriTrypDB:TvY486_0101340"/>
<proteinExistence type="predicted"/>
<reference evidence="1" key="1">
    <citation type="journal article" date="2012" name="Proc. Natl. Acad. Sci. U.S.A.">
        <title>Antigenic diversity is generated by distinct evolutionary mechanisms in African trypanosome species.</title>
        <authorList>
            <person name="Jackson A.P."/>
            <person name="Berry A."/>
            <person name="Aslett M."/>
            <person name="Allison H.C."/>
            <person name="Burton P."/>
            <person name="Vavrova-Anderson J."/>
            <person name="Brown R."/>
            <person name="Browne H."/>
            <person name="Corton N."/>
            <person name="Hauser H."/>
            <person name="Gamble J."/>
            <person name="Gilderthorp R."/>
            <person name="Marcello L."/>
            <person name="McQuillan J."/>
            <person name="Otto T.D."/>
            <person name="Quail M.A."/>
            <person name="Sanders M.J."/>
            <person name="van Tonder A."/>
            <person name="Ginger M.L."/>
            <person name="Field M.C."/>
            <person name="Barry J.D."/>
            <person name="Hertz-Fowler C."/>
            <person name="Berriman M."/>
        </authorList>
    </citation>
    <scope>NUCLEOTIDE SEQUENCE</scope>
    <source>
        <strain evidence="1">Y486</strain>
    </source>
</reference>
<dbReference type="OMA" id="EMCNEMN"/>